<dbReference type="InterPro" id="IPR039384">
    <property type="entry name" value="HINT"/>
</dbReference>
<dbReference type="PROSITE" id="PS00892">
    <property type="entry name" value="HIT_1"/>
    <property type="match status" value="1"/>
</dbReference>
<keyword evidence="6" id="KW-1185">Reference proteome</keyword>
<dbReference type="PROSITE" id="PS51084">
    <property type="entry name" value="HIT_2"/>
    <property type="match status" value="1"/>
</dbReference>
<dbReference type="PANTHER" id="PTHR47670">
    <property type="entry name" value="ADENYLYLSULFATASE HINT3"/>
    <property type="match status" value="1"/>
</dbReference>
<accession>A0AA35ZXT5</accession>
<gene>
    <name evidence="5" type="ORF">LSALG_LOCUS39474</name>
</gene>
<evidence type="ECO:0000313" key="6">
    <source>
        <dbReference type="Proteomes" id="UP001177003"/>
    </source>
</evidence>
<evidence type="ECO:0000256" key="3">
    <source>
        <dbReference type="PROSITE-ProRule" id="PRU00464"/>
    </source>
</evidence>
<feature type="active site" description="Tele-AMP-histidine intermediate" evidence="1">
    <location>
        <position position="254"/>
    </location>
</feature>
<evidence type="ECO:0000313" key="5">
    <source>
        <dbReference type="EMBL" id="CAI9300870.1"/>
    </source>
</evidence>
<evidence type="ECO:0000256" key="2">
    <source>
        <dbReference type="PIRSR" id="PIRSR601310-3"/>
    </source>
</evidence>
<dbReference type="GO" id="GO:0047627">
    <property type="term" value="F:adenylylsulfatase activity"/>
    <property type="evidence" value="ECO:0007669"/>
    <property type="project" value="TreeGrafter"/>
</dbReference>
<evidence type="ECO:0000256" key="1">
    <source>
        <dbReference type="PIRSR" id="PIRSR601310-1"/>
    </source>
</evidence>
<dbReference type="PANTHER" id="PTHR47670:SF1">
    <property type="entry name" value="ADENYLYLSULFATASE HINT3"/>
    <property type="match status" value="1"/>
</dbReference>
<organism evidence="5 6">
    <name type="scientific">Lactuca saligna</name>
    <name type="common">Willowleaf lettuce</name>
    <dbReference type="NCBI Taxonomy" id="75948"/>
    <lineage>
        <taxon>Eukaryota</taxon>
        <taxon>Viridiplantae</taxon>
        <taxon>Streptophyta</taxon>
        <taxon>Embryophyta</taxon>
        <taxon>Tracheophyta</taxon>
        <taxon>Spermatophyta</taxon>
        <taxon>Magnoliopsida</taxon>
        <taxon>eudicotyledons</taxon>
        <taxon>Gunneridae</taxon>
        <taxon>Pentapetalae</taxon>
        <taxon>asterids</taxon>
        <taxon>campanulids</taxon>
        <taxon>Asterales</taxon>
        <taxon>Asteraceae</taxon>
        <taxon>Cichorioideae</taxon>
        <taxon>Cichorieae</taxon>
        <taxon>Lactucinae</taxon>
        <taxon>Lactuca</taxon>
    </lineage>
</organism>
<evidence type="ECO:0000259" key="4">
    <source>
        <dbReference type="PROSITE" id="PS51084"/>
    </source>
</evidence>
<reference evidence="5" key="1">
    <citation type="submission" date="2023-04" db="EMBL/GenBank/DDBJ databases">
        <authorList>
            <person name="Vijverberg K."/>
            <person name="Xiong W."/>
            <person name="Schranz E."/>
        </authorList>
    </citation>
    <scope>NUCLEOTIDE SEQUENCE</scope>
</reference>
<protein>
    <recommendedName>
        <fullName evidence="4">HIT domain-containing protein</fullName>
    </recommendedName>
</protein>
<dbReference type="Proteomes" id="UP001177003">
    <property type="component" value="Chromosome 9"/>
</dbReference>
<dbReference type="Pfam" id="PF01230">
    <property type="entry name" value="HIT"/>
    <property type="match status" value="1"/>
</dbReference>
<dbReference type="AlphaFoldDB" id="A0AA35ZXT5"/>
<sequence>MDLFVVPHRSKTRFADAALVLETQAKNIVVVLASPNLAGDDRRRCRSFLPFQRLSHPKNKDVVKPTKPEASHPLLSAPQIPKPSIFIFIFASHAVLNRNHLYCRQTMVVPTGRRLSVIASHLRQIPIPPTMTNVSSSIVSPSHCNSSDSEKLRNLEADCVFCKIIRGDAPALKLYEDDTCLCFLDTNPVSPGHSLIIPRSHFPSLVATPPSVVAAMCSKVPYISKAVMKATGSDSFNLLVNNGVDAGQVIFHTHIHIIPRRARDCLWASESLKRHPLKVDKEAMHLVNGIRQELSFVDGFEDNSSKDHGTTLIGS</sequence>
<proteinExistence type="predicted"/>
<name>A0AA35ZXT5_LACSI</name>
<dbReference type="GO" id="GO:0009150">
    <property type="term" value="P:purine ribonucleotide metabolic process"/>
    <property type="evidence" value="ECO:0007669"/>
    <property type="project" value="TreeGrafter"/>
</dbReference>
<feature type="domain" description="HIT" evidence="4">
    <location>
        <begin position="160"/>
        <end position="267"/>
    </location>
</feature>
<dbReference type="InterPro" id="IPR001310">
    <property type="entry name" value="Histidine_triad_HIT"/>
</dbReference>
<dbReference type="InterPro" id="IPR011146">
    <property type="entry name" value="HIT-like"/>
</dbReference>
<dbReference type="Gene3D" id="3.30.428.10">
    <property type="entry name" value="HIT-like"/>
    <property type="match status" value="1"/>
</dbReference>
<dbReference type="InterPro" id="IPR036265">
    <property type="entry name" value="HIT-like_sf"/>
</dbReference>
<dbReference type="EMBL" id="OX465085">
    <property type="protein sequence ID" value="CAI9300870.1"/>
    <property type="molecule type" value="Genomic_DNA"/>
</dbReference>
<dbReference type="SUPFAM" id="SSF54197">
    <property type="entry name" value="HIT-like"/>
    <property type="match status" value="1"/>
</dbReference>
<dbReference type="GO" id="GO:0006790">
    <property type="term" value="P:sulfur compound metabolic process"/>
    <property type="evidence" value="ECO:0007669"/>
    <property type="project" value="TreeGrafter"/>
</dbReference>
<dbReference type="PRINTS" id="PR00332">
    <property type="entry name" value="HISTRIAD"/>
</dbReference>
<dbReference type="CDD" id="cd01277">
    <property type="entry name" value="HINT_subgroup"/>
    <property type="match status" value="1"/>
</dbReference>
<feature type="short sequence motif" description="Histidine triad motif" evidence="2 3">
    <location>
        <begin position="252"/>
        <end position="256"/>
    </location>
</feature>
<dbReference type="InterPro" id="IPR019808">
    <property type="entry name" value="Histidine_triad_CS"/>
</dbReference>